<feature type="region of interest" description="Disordered" evidence="1">
    <location>
        <begin position="77"/>
        <end position="97"/>
    </location>
</feature>
<organism evidence="2">
    <name type="scientific">viral metagenome</name>
    <dbReference type="NCBI Taxonomy" id="1070528"/>
    <lineage>
        <taxon>unclassified sequences</taxon>
        <taxon>metagenomes</taxon>
        <taxon>organismal metagenomes</taxon>
    </lineage>
</organism>
<proteinExistence type="predicted"/>
<evidence type="ECO:0000313" key="2">
    <source>
        <dbReference type="EMBL" id="QHS96153.1"/>
    </source>
</evidence>
<dbReference type="EMBL" id="MN739264">
    <property type="protein sequence ID" value="QHS96153.1"/>
    <property type="molecule type" value="Genomic_DNA"/>
</dbReference>
<accession>A0A6C0BY14</accession>
<name>A0A6C0BY14_9ZZZZ</name>
<sequence length="97" mass="11398">MIIYYNKDIFLIYFKYIYISIYMKVIKKTPTSKQKTTKKCCDTQKCCADIEWSLGYLIGETVSCFVNLCLRFVNNTNKGFESHSKPNKPNMVRRSSL</sequence>
<evidence type="ECO:0000256" key="1">
    <source>
        <dbReference type="SAM" id="MobiDB-lite"/>
    </source>
</evidence>
<protein>
    <submittedName>
        <fullName evidence="2">Uncharacterized protein</fullName>
    </submittedName>
</protein>
<reference evidence="2" key="1">
    <citation type="journal article" date="2020" name="Nature">
        <title>Giant virus diversity and host interactions through global metagenomics.</title>
        <authorList>
            <person name="Schulz F."/>
            <person name="Roux S."/>
            <person name="Paez-Espino D."/>
            <person name="Jungbluth S."/>
            <person name="Walsh D.A."/>
            <person name="Denef V.J."/>
            <person name="McMahon K.D."/>
            <person name="Konstantinidis K.T."/>
            <person name="Eloe-Fadrosh E.A."/>
            <person name="Kyrpides N.C."/>
            <person name="Woyke T."/>
        </authorList>
    </citation>
    <scope>NUCLEOTIDE SEQUENCE</scope>
    <source>
        <strain evidence="2">GVMAG-M-3300019093-7</strain>
    </source>
</reference>
<dbReference type="AlphaFoldDB" id="A0A6C0BY14"/>